<keyword evidence="2" id="KW-0436">Ligase</keyword>
<dbReference type="SUPFAM" id="SSF56059">
    <property type="entry name" value="Glutathione synthetase ATP-binding domain-like"/>
    <property type="match status" value="1"/>
</dbReference>
<dbReference type="Pfam" id="PF02786">
    <property type="entry name" value="CPSase_L_D2"/>
    <property type="match status" value="1"/>
</dbReference>
<feature type="domain" description="Biotin carboxylation" evidence="8">
    <location>
        <begin position="1"/>
        <end position="157"/>
    </location>
</feature>
<dbReference type="Gene3D" id="3.30.1490.20">
    <property type="entry name" value="ATP-grasp fold, A domain"/>
    <property type="match status" value="1"/>
</dbReference>
<dbReference type="InterPro" id="IPR050856">
    <property type="entry name" value="Biotin_carboxylase_complex"/>
</dbReference>
<dbReference type="PANTHER" id="PTHR18866:SF33">
    <property type="entry name" value="METHYLCROTONOYL-COA CARBOXYLASE SUBUNIT ALPHA, MITOCHONDRIAL-RELATED"/>
    <property type="match status" value="1"/>
</dbReference>
<evidence type="ECO:0000256" key="3">
    <source>
        <dbReference type="ARBA" id="ARBA00022741"/>
    </source>
</evidence>
<dbReference type="GO" id="GO:0004658">
    <property type="term" value="F:propionyl-CoA carboxylase activity"/>
    <property type="evidence" value="ECO:0007669"/>
    <property type="project" value="TreeGrafter"/>
</dbReference>
<dbReference type="SUPFAM" id="SSF52440">
    <property type="entry name" value="PreATP-grasp domain"/>
    <property type="match status" value="1"/>
</dbReference>
<dbReference type="GO" id="GO:0046872">
    <property type="term" value="F:metal ion binding"/>
    <property type="evidence" value="ECO:0007669"/>
    <property type="project" value="InterPro"/>
</dbReference>
<dbReference type="PROSITE" id="PS50979">
    <property type="entry name" value="BC"/>
    <property type="match status" value="1"/>
</dbReference>
<evidence type="ECO:0000313" key="9">
    <source>
        <dbReference type="EMBL" id="KAI6658164.1"/>
    </source>
</evidence>
<evidence type="ECO:0000256" key="2">
    <source>
        <dbReference type="ARBA" id="ARBA00022598"/>
    </source>
</evidence>
<evidence type="ECO:0000259" key="8">
    <source>
        <dbReference type="PROSITE" id="PS50979"/>
    </source>
</evidence>
<dbReference type="InterPro" id="IPR011761">
    <property type="entry name" value="ATP-grasp"/>
</dbReference>
<evidence type="ECO:0000256" key="4">
    <source>
        <dbReference type="ARBA" id="ARBA00022840"/>
    </source>
</evidence>
<protein>
    <submittedName>
        <fullName evidence="9">Propionyl-CoA carboxylase alpha chain, mitochondrial-like</fullName>
    </submittedName>
</protein>
<dbReference type="InterPro" id="IPR016185">
    <property type="entry name" value="PreATP-grasp_dom_sf"/>
</dbReference>
<reference evidence="9 10" key="1">
    <citation type="journal article" date="2023" name="BMC Biol.">
        <title>The compact genome of the sponge Oopsacas minuta (Hexactinellida) is lacking key metazoan core genes.</title>
        <authorList>
            <person name="Santini S."/>
            <person name="Schenkelaars Q."/>
            <person name="Jourda C."/>
            <person name="Duchesne M."/>
            <person name="Belahbib H."/>
            <person name="Rocher C."/>
            <person name="Selva M."/>
            <person name="Riesgo A."/>
            <person name="Vervoort M."/>
            <person name="Leys S.P."/>
            <person name="Kodjabachian L."/>
            <person name="Le Bivic A."/>
            <person name="Borchiellini C."/>
            <person name="Claverie J.M."/>
            <person name="Renard E."/>
        </authorList>
    </citation>
    <scope>NUCLEOTIDE SEQUENCE [LARGE SCALE GENOMIC DNA]</scope>
    <source>
        <strain evidence="9">SPO-2</strain>
    </source>
</reference>
<dbReference type="PROSITE" id="PS50975">
    <property type="entry name" value="ATP_GRASP"/>
    <property type="match status" value="1"/>
</dbReference>
<dbReference type="GO" id="GO:0005524">
    <property type="term" value="F:ATP binding"/>
    <property type="evidence" value="ECO:0007669"/>
    <property type="project" value="UniProtKB-UniRule"/>
</dbReference>
<dbReference type="FunFam" id="3.30.1490.20:FF:000003">
    <property type="entry name" value="acetyl-CoA carboxylase isoform X1"/>
    <property type="match status" value="1"/>
</dbReference>
<dbReference type="InterPro" id="IPR011764">
    <property type="entry name" value="Biotin_carboxylation_dom"/>
</dbReference>
<proteinExistence type="predicted"/>
<name>A0AAV7KC25_9METZ</name>
<evidence type="ECO:0000259" key="7">
    <source>
        <dbReference type="PROSITE" id="PS50975"/>
    </source>
</evidence>
<dbReference type="AlphaFoldDB" id="A0AAV7KC25"/>
<dbReference type="PROSITE" id="PS00866">
    <property type="entry name" value="CPSASE_1"/>
    <property type="match status" value="1"/>
</dbReference>
<dbReference type="GO" id="GO:0005739">
    <property type="term" value="C:mitochondrion"/>
    <property type="evidence" value="ECO:0007669"/>
    <property type="project" value="TreeGrafter"/>
</dbReference>
<gene>
    <name evidence="9" type="ORF">LOD99_11108</name>
</gene>
<dbReference type="Pfam" id="PF00289">
    <property type="entry name" value="Biotin_carb_N"/>
    <property type="match status" value="1"/>
</dbReference>
<dbReference type="EMBL" id="JAKMXF010000102">
    <property type="protein sequence ID" value="KAI6658164.1"/>
    <property type="molecule type" value="Genomic_DNA"/>
</dbReference>
<comment type="caution">
    <text evidence="9">The sequence shown here is derived from an EMBL/GenBank/DDBJ whole genome shotgun (WGS) entry which is preliminary data.</text>
</comment>
<keyword evidence="3 6" id="KW-0547">Nucleotide-binding</keyword>
<evidence type="ECO:0000313" key="10">
    <source>
        <dbReference type="Proteomes" id="UP001165289"/>
    </source>
</evidence>
<dbReference type="InterPro" id="IPR005481">
    <property type="entry name" value="BC-like_N"/>
</dbReference>
<keyword evidence="4 6" id="KW-0067">ATP-binding</keyword>
<sequence length="157" mass="16745">MGIKTVAIYSTIDSHSLHVRLADESWCVGPPSISSSYLNMDSILNAAISTNSQAVHPGYGFLSENYKFVDLLESNGLVFIGPGSNAIKLMGDKIQSKLLARNANVNTIPGYLGVISDEMHAFDIANEIGYPIMIKASAGGGGKGMRITNDHEQVSTL</sequence>
<dbReference type="Gene3D" id="3.40.50.20">
    <property type="match status" value="1"/>
</dbReference>
<evidence type="ECO:0000256" key="1">
    <source>
        <dbReference type="ARBA" id="ARBA00001953"/>
    </source>
</evidence>
<feature type="domain" description="ATP-grasp" evidence="7">
    <location>
        <begin position="97"/>
        <end position="153"/>
    </location>
</feature>
<dbReference type="PANTHER" id="PTHR18866">
    <property type="entry name" value="CARBOXYLASE:PYRUVATE/ACETYL-COA/PROPIONYL-COA CARBOXYLASE"/>
    <property type="match status" value="1"/>
</dbReference>
<keyword evidence="5" id="KW-0092">Biotin</keyword>
<dbReference type="Proteomes" id="UP001165289">
    <property type="component" value="Unassembled WGS sequence"/>
</dbReference>
<dbReference type="InterPro" id="IPR005479">
    <property type="entry name" value="CPAse_ATP-bd"/>
</dbReference>
<evidence type="ECO:0000256" key="5">
    <source>
        <dbReference type="ARBA" id="ARBA00023267"/>
    </source>
</evidence>
<evidence type="ECO:0000256" key="6">
    <source>
        <dbReference type="PROSITE-ProRule" id="PRU00409"/>
    </source>
</evidence>
<dbReference type="InterPro" id="IPR013815">
    <property type="entry name" value="ATP_grasp_subdomain_1"/>
</dbReference>
<organism evidence="9 10">
    <name type="scientific">Oopsacas minuta</name>
    <dbReference type="NCBI Taxonomy" id="111878"/>
    <lineage>
        <taxon>Eukaryota</taxon>
        <taxon>Metazoa</taxon>
        <taxon>Porifera</taxon>
        <taxon>Hexactinellida</taxon>
        <taxon>Hexasterophora</taxon>
        <taxon>Lyssacinosida</taxon>
        <taxon>Leucopsacidae</taxon>
        <taxon>Oopsacas</taxon>
    </lineage>
</organism>
<keyword evidence="10" id="KW-1185">Reference proteome</keyword>
<accession>A0AAV7KC25</accession>
<comment type="cofactor">
    <cofactor evidence="1">
        <name>biotin</name>
        <dbReference type="ChEBI" id="CHEBI:57586"/>
    </cofactor>
</comment>